<dbReference type="FunFam" id="3.30.565.10:FF:000006">
    <property type="entry name" value="Sensor histidine kinase WalK"/>
    <property type="match status" value="1"/>
</dbReference>
<evidence type="ECO:0000256" key="1">
    <source>
        <dbReference type="ARBA" id="ARBA00000085"/>
    </source>
</evidence>
<gene>
    <name evidence="17" type="ORF">JCM16774_0015</name>
</gene>
<feature type="domain" description="Histidine kinase" evidence="15">
    <location>
        <begin position="249"/>
        <end position="463"/>
    </location>
</feature>
<feature type="domain" description="HAMP" evidence="16">
    <location>
        <begin position="186"/>
        <end position="241"/>
    </location>
</feature>
<proteinExistence type="predicted"/>
<dbReference type="Gene3D" id="1.10.287.130">
    <property type="match status" value="1"/>
</dbReference>
<dbReference type="InterPro" id="IPR050398">
    <property type="entry name" value="HssS/ArlS-like"/>
</dbReference>
<evidence type="ECO:0000256" key="3">
    <source>
        <dbReference type="ARBA" id="ARBA00012438"/>
    </source>
</evidence>
<keyword evidence="13 14" id="KW-0472">Membrane</keyword>
<dbReference type="CDD" id="cd06225">
    <property type="entry name" value="HAMP"/>
    <property type="match status" value="1"/>
</dbReference>
<dbReference type="SMART" id="SM00388">
    <property type="entry name" value="HisKA"/>
    <property type="match status" value="1"/>
</dbReference>
<evidence type="ECO:0000256" key="2">
    <source>
        <dbReference type="ARBA" id="ARBA00004651"/>
    </source>
</evidence>
<dbReference type="CDD" id="cd00075">
    <property type="entry name" value="HATPase"/>
    <property type="match status" value="1"/>
</dbReference>
<organism evidence="17 18">
    <name type="scientific">Pseudoleptotrichia goodfellowii</name>
    <dbReference type="NCBI Taxonomy" id="157692"/>
    <lineage>
        <taxon>Bacteria</taxon>
        <taxon>Fusobacteriati</taxon>
        <taxon>Fusobacteriota</taxon>
        <taxon>Fusobacteriia</taxon>
        <taxon>Fusobacteriales</taxon>
        <taxon>Leptotrichiaceae</taxon>
        <taxon>Pseudoleptotrichia</taxon>
    </lineage>
</organism>
<comment type="catalytic activity">
    <reaction evidence="1">
        <text>ATP + protein L-histidine = ADP + protein N-phospho-L-histidine.</text>
        <dbReference type="EC" id="2.7.13.3"/>
    </reaction>
</comment>
<dbReference type="EMBL" id="AP019822">
    <property type="protein sequence ID" value="BBM35110.1"/>
    <property type="molecule type" value="Genomic_DNA"/>
</dbReference>
<keyword evidence="12" id="KW-0902">Two-component regulatory system</keyword>
<evidence type="ECO:0000256" key="7">
    <source>
        <dbReference type="ARBA" id="ARBA00022692"/>
    </source>
</evidence>
<dbReference type="Pfam" id="PF00512">
    <property type="entry name" value="HisKA"/>
    <property type="match status" value="1"/>
</dbReference>
<evidence type="ECO:0000256" key="13">
    <source>
        <dbReference type="ARBA" id="ARBA00023136"/>
    </source>
</evidence>
<comment type="subcellular location">
    <subcellularLocation>
        <location evidence="2">Cell membrane</location>
        <topology evidence="2">Multi-pass membrane protein</topology>
    </subcellularLocation>
</comment>
<dbReference type="PROSITE" id="PS50109">
    <property type="entry name" value="HIS_KIN"/>
    <property type="match status" value="1"/>
</dbReference>
<dbReference type="InterPro" id="IPR003661">
    <property type="entry name" value="HisK_dim/P_dom"/>
</dbReference>
<evidence type="ECO:0000256" key="14">
    <source>
        <dbReference type="SAM" id="Phobius"/>
    </source>
</evidence>
<dbReference type="SUPFAM" id="SSF158472">
    <property type="entry name" value="HAMP domain-like"/>
    <property type="match status" value="1"/>
</dbReference>
<evidence type="ECO:0000259" key="16">
    <source>
        <dbReference type="PROSITE" id="PS50885"/>
    </source>
</evidence>
<evidence type="ECO:0000313" key="17">
    <source>
        <dbReference type="EMBL" id="BBM35110.1"/>
    </source>
</evidence>
<dbReference type="PANTHER" id="PTHR45528">
    <property type="entry name" value="SENSOR HISTIDINE KINASE CPXA"/>
    <property type="match status" value="1"/>
</dbReference>
<feature type="transmembrane region" description="Helical" evidence="14">
    <location>
        <begin position="21"/>
        <end position="42"/>
    </location>
</feature>
<keyword evidence="11 14" id="KW-1133">Transmembrane helix</keyword>
<dbReference type="GO" id="GO:0000155">
    <property type="term" value="F:phosphorelay sensor kinase activity"/>
    <property type="evidence" value="ECO:0007669"/>
    <property type="project" value="InterPro"/>
</dbReference>
<reference evidence="17 18" key="1">
    <citation type="submission" date="2019-07" db="EMBL/GenBank/DDBJ databases">
        <title>Complete Genome Sequence of Leptotrichia goodfellowii Strain JCM 16774.</title>
        <authorList>
            <person name="Watanabe S."/>
            <person name="Cui L."/>
        </authorList>
    </citation>
    <scope>NUCLEOTIDE SEQUENCE [LARGE SCALE GENOMIC DNA]</scope>
    <source>
        <strain evidence="17 18">JCM16774</strain>
    </source>
</reference>
<keyword evidence="10" id="KW-0067">ATP-binding</keyword>
<protein>
    <recommendedName>
        <fullName evidence="3">histidine kinase</fullName>
        <ecNumber evidence="3">2.7.13.3</ecNumber>
    </recommendedName>
</protein>
<name>A0A510J772_9FUSO</name>
<evidence type="ECO:0000313" key="18">
    <source>
        <dbReference type="Proteomes" id="UP000321606"/>
    </source>
</evidence>
<dbReference type="Pfam" id="PF02518">
    <property type="entry name" value="HATPase_c"/>
    <property type="match status" value="1"/>
</dbReference>
<dbReference type="SMART" id="SM00304">
    <property type="entry name" value="HAMP"/>
    <property type="match status" value="1"/>
</dbReference>
<evidence type="ECO:0000256" key="5">
    <source>
        <dbReference type="ARBA" id="ARBA00022553"/>
    </source>
</evidence>
<keyword evidence="9 17" id="KW-0418">Kinase</keyword>
<evidence type="ECO:0000256" key="6">
    <source>
        <dbReference type="ARBA" id="ARBA00022679"/>
    </source>
</evidence>
<dbReference type="OrthoDB" id="9813151at2"/>
<keyword evidence="4" id="KW-1003">Cell membrane</keyword>
<accession>A0A510J772</accession>
<dbReference type="Pfam" id="PF00672">
    <property type="entry name" value="HAMP"/>
    <property type="match status" value="1"/>
</dbReference>
<dbReference type="STRING" id="714315.GCA_000516535_00017"/>
<dbReference type="PRINTS" id="PR00344">
    <property type="entry name" value="BCTRLSENSOR"/>
</dbReference>
<keyword evidence="5" id="KW-0597">Phosphoprotein</keyword>
<dbReference type="EC" id="2.7.13.3" evidence="3"/>
<dbReference type="InterPro" id="IPR004358">
    <property type="entry name" value="Sig_transdc_His_kin-like_C"/>
</dbReference>
<keyword evidence="7 14" id="KW-0812">Transmembrane</keyword>
<dbReference type="InterPro" id="IPR003594">
    <property type="entry name" value="HATPase_dom"/>
</dbReference>
<dbReference type="CDD" id="cd00082">
    <property type="entry name" value="HisKA"/>
    <property type="match status" value="1"/>
</dbReference>
<dbReference type="SUPFAM" id="SSF55874">
    <property type="entry name" value="ATPase domain of HSP90 chaperone/DNA topoisomerase II/histidine kinase"/>
    <property type="match status" value="1"/>
</dbReference>
<dbReference type="InterPro" id="IPR005467">
    <property type="entry name" value="His_kinase_dom"/>
</dbReference>
<dbReference type="SUPFAM" id="SSF47384">
    <property type="entry name" value="Homodimeric domain of signal transducing histidine kinase"/>
    <property type="match status" value="1"/>
</dbReference>
<dbReference type="InterPro" id="IPR036890">
    <property type="entry name" value="HATPase_C_sf"/>
</dbReference>
<dbReference type="AlphaFoldDB" id="A0A510J772"/>
<keyword evidence="8" id="KW-0547">Nucleotide-binding</keyword>
<dbReference type="PROSITE" id="PS50885">
    <property type="entry name" value="HAMP"/>
    <property type="match status" value="1"/>
</dbReference>
<dbReference type="Gene3D" id="6.10.340.10">
    <property type="match status" value="1"/>
</dbReference>
<dbReference type="Proteomes" id="UP000321606">
    <property type="component" value="Chromosome"/>
</dbReference>
<dbReference type="PANTHER" id="PTHR45528:SF1">
    <property type="entry name" value="SENSOR HISTIDINE KINASE CPXA"/>
    <property type="match status" value="1"/>
</dbReference>
<dbReference type="GO" id="GO:0005524">
    <property type="term" value="F:ATP binding"/>
    <property type="evidence" value="ECO:0007669"/>
    <property type="project" value="UniProtKB-KW"/>
</dbReference>
<dbReference type="GO" id="GO:0005886">
    <property type="term" value="C:plasma membrane"/>
    <property type="evidence" value="ECO:0007669"/>
    <property type="project" value="UniProtKB-SubCell"/>
</dbReference>
<evidence type="ECO:0000256" key="12">
    <source>
        <dbReference type="ARBA" id="ARBA00023012"/>
    </source>
</evidence>
<feature type="transmembrane region" description="Helical" evidence="14">
    <location>
        <begin position="162"/>
        <end position="184"/>
    </location>
</feature>
<dbReference type="KEGG" id="lgo:JCM16774_0015"/>
<dbReference type="InterPro" id="IPR036097">
    <property type="entry name" value="HisK_dim/P_sf"/>
</dbReference>
<dbReference type="FunFam" id="1.10.287.130:FF:000001">
    <property type="entry name" value="Two-component sensor histidine kinase"/>
    <property type="match status" value="1"/>
</dbReference>
<evidence type="ECO:0000256" key="4">
    <source>
        <dbReference type="ARBA" id="ARBA00022475"/>
    </source>
</evidence>
<evidence type="ECO:0000256" key="11">
    <source>
        <dbReference type="ARBA" id="ARBA00022989"/>
    </source>
</evidence>
<evidence type="ECO:0000256" key="9">
    <source>
        <dbReference type="ARBA" id="ARBA00022777"/>
    </source>
</evidence>
<dbReference type="SMART" id="SM00387">
    <property type="entry name" value="HATPase_c"/>
    <property type="match status" value="1"/>
</dbReference>
<evidence type="ECO:0000256" key="10">
    <source>
        <dbReference type="ARBA" id="ARBA00022840"/>
    </source>
</evidence>
<sequence length="465" mass="53172">MSNFFRNILNRISVSLKLKITFWYMGLMTGLVIFFLSIIFYISDNLIRNSIHEDLKNTVNSVFGQIEISDNNEPDFDESLVLLRNNIEISIYNKDLEFIYGSALSDFNFENSPFHENTIRTIRKGDEKWYVYENKKYIPNYGDLWIRGVIPSSLAEKAIETIISISLIILPFFLLFAGISGYIITKNGFKPIEKIRLTAENINAGNDLSRRINLGQQRKDEIHTLANTFDTMFNRLQTSFENEVQFTSDVSHELRTPISVIISQSEYGLNHTESKEKMENSLKSVLKESIKMSQMISQLLMLSKMDKGHQKLNIEKVNLSELLDIIIDTQQIAADKKNIKINSVISPDIVIPADEILIMRLFINLITNAVNYGKENGYINIELFKFKDKIISKISDNGIGIAQENINKIWTRFYQVDSSRSSDSSGLGLSMVKWIVEAHKGSISVKSELNKGTSFTVELPLNNKL</sequence>
<dbReference type="Gene3D" id="3.30.565.10">
    <property type="entry name" value="Histidine kinase-like ATPase, C-terminal domain"/>
    <property type="match status" value="1"/>
</dbReference>
<evidence type="ECO:0000259" key="15">
    <source>
        <dbReference type="PROSITE" id="PS50109"/>
    </source>
</evidence>
<keyword evidence="6" id="KW-0808">Transferase</keyword>
<evidence type="ECO:0000256" key="8">
    <source>
        <dbReference type="ARBA" id="ARBA00022741"/>
    </source>
</evidence>
<dbReference type="RefSeq" id="WP_051411693.1">
    <property type="nucleotide sequence ID" value="NZ_AP019822.1"/>
</dbReference>
<dbReference type="InterPro" id="IPR003660">
    <property type="entry name" value="HAMP_dom"/>
</dbReference>